<organism evidence="5 6">
    <name type="scientific">Fusarium kuroshium</name>
    <dbReference type="NCBI Taxonomy" id="2010991"/>
    <lineage>
        <taxon>Eukaryota</taxon>
        <taxon>Fungi</taxon>
        <taxon>Dikarya</taxon>
        <taxon>Ascomycota</taxon>
        <taxon>Pezizomycotina</taxon>
        <taxon>Sordariomycetes</taxon>
        <taxon>Hypocreomycetidae</taxon>
        <taxon>Hypocreales</taxon>
        <taxon>Nectriaceae</taxon>
        <taxon>Fusarium</taxon>
        <taxon>Fusarium solani species complex</taxon>
    </lineage>
</organism>
<dbReference type="EMBL" id="NKUJ01000003">
    <property type="protein sequence ID" value="RMJ19937.1"/>
    <property type="molecule type" value="Genomic_DNA"/>
</dbReference>
<evidence type="ECO:0000313" key="5">
    <source>
        <dbReference type="EMBL" id="RMJ19937.1"/>
    </source>
</evidence>
<dbReference type="OrthoDB" id="5086500at2759"/>
<comment type="caution">
    <text evidence="5">The sequence shown here is derived from an EMBL/GenBank/DDBJ whole genome shotgun (WGS) entry which is preliminary data.</text>
</comment>
<sequence length="1131" mass="128827">MSAFEALGLACCVFQTISFARETASVCKAIYQGQKTPDSMLEENATAMIQAADKVKASCRMISTPEGKCLANIAGKCAETAKKLEEEVQKITRLHKEGDFLAAVHARTRSLWKRRQIEELDGTLDRYRGTMQNLLINQICNRSKALELQQRQDFDKLDQKLQSFIANIAAGRTNMEDLLRTEGTLTREHITAEVTRAAKSMEAHVSKGTQERELKAATENQREHLLGSLRFQEMNQRRNTTTDPENATFKRIFRAYETTTNVGETTETQDDTDEDDIDEEDTDEIDEVWQRFVDWLRSGEGLFWIQGKPGSGKSTLVRYIIDDGATQTLLNQWHFGTRIISHFFWKIGTPMQNNTKGLFCSLLYQLLQVNEKLVSFLIRTFPFTESKNYPHDWSDGELERVLLTTLNAKEVEQPVCIFIDGLDEYNGDDGDHGLMDRIQTLIKYDKVKLCVASRPEPRLLNRLNKAPCLKLQDLTGPDMRAHIQTTFNQRVPNTKLSVEQLDALADRLLKKAEGVFLWVHLAIQSVVRGIENEDSYDELVPRLMQLPNALEDLYADMWKRLNQDEPLYRESAATYFQLIIGSDREEYFIPELVDTQDVQFFGPRLTSLYIACATQPTLQETILLMSVDTNFEGQPRELCRKAESEIRTRCAGLVEIRTPKSLIKGGCLPDEENPIWELLNSVQFIHRTAHDFLVDTEQGKQILSQGKLSRLEMYFQTMKGALCWIQLVSTAFKTPFKVLRVSEALAKSFKLQDEYKSSSHRAVELLSIAQSFYEKGLLDHEDIQWPRTPFLIHVLETEPTLFALAEKIMDATVATDILRGITWSNLSKTDEPRELAANLLSVGANPVAVSPYAVGDDRFTTILRRNAIWKLLDEFFLRPWSHGVGRSVTARCATEVAATMLELYPAFDDWGLLEPFMLNPDDGVVLYDTRRLAWIKDLGWERYFGSTTAVVLVLKANTSFLLKHVLDSLSTHDRTELKSTVQQLEARITNPVARLSSVLFDPRSGQGGWFRVVDQGPFQSIIDLIFSYAPEPVKSPKAGPRLLFQEWYETALSLREDANVLESINEEDVFAAQADERRLGPCRLEQGSFDWSLEVRKLDESVHNPWAFRTLRATAEFYGSDSAQEHDAEGF</sequence>
<gene>
    <name evidence="5" type="ORF">CDV36_000431</name>
</gene>
<name>A0A3M2SQV1_9HYPO</name>
<dbReference type="Gene3D" id="3.40.50.300">
    <property type="entry name" value="P-loop containing nucleotide triphosphate hydrolases"/>
    <property type="match status" value="1"/>
</dbReference>
<dbReference type="PANTHER" id="PTHR10039:SF5">
    <property type="entry name" value="NACHT DOMAIN-CONTAINING PROTEIN"/>
    <property type="match status" value="1"/>
</dbReference>
<dbReference type="Proteomes" id="UP000277212">
    <property type="component" value="Unassembled WGS sequence"/>
</dbReference>
<dbReference type="SUPFAM" id="SSF52540">
    <property type="entry name" value="P-loop containing nucleoside triphosphate hydrolases"/>
    <property type="match status" value="1"/>
</dbReference>
<dbReference type="PANTHER" id="PTHR10039">
    <property type="entry name" value="AMELOGENIN"/>
    <property type="match status" value="1"/>
</dbReference>
<accession>A0A3M2SQV1</accession>
<feature type="domain" description="DUF7791" evidence="4">
    <location>
        <begin position="565"/>
        <end position="705"/>
    </location>
</feature>
<dbReference type="AlphaFoldDB" id="A0A3M2SQV1"/>
<evidence type="ECO:0000256" key="1">
    <source>
        <dbReference type="ARBA" id="ARBA00022737"/>
    </source>
</evidence>
<feature type="compositionally biased region" description="Acidic residues" evidence="2">
    <location>
        <begin position="267"/>
        <end position="281"/>
    </location>
</feature>
<dbReference type="InterPro" id="IPR056693">
    <property type="entry name" value="DUF7791"/>
</dbReference>
<evidence type="ECO:0000259" key="3">
    <source>
        <dbReference type="Pfam" id="PF24883"/>
    </source>
</evidence>
<feature type="domain" description="Nephrocystin 3-like N-terminal" evidence="3">
    <location>
        <begin position="291"/>
        <end position="454"/>
    </location>
</feature>
<evidence type="ECO:0000259" key="4">
    <source>
        <dbReference type="Pfam" id="PF25053"/>
    </source>
</evidence>
<feature type="region of interest" description="Disordered" evidence="2">
    <location>
        <begin position="260"/>
        <end position="281"/>
    </location>
</feature>
<reference evidence="5 6" key="1">
    <citation type="submission" date="2017-06" db="EMBL/GenBank/DDBJ databases">
        <title>Comparative genomic analysis of Ambrosia Fusariam Clade fungi.</title>
        <authorList>
            <person name="Stajich J.E."/>
            <person name="Carrillo J."/>
            <person name="Kijimoto T."/>
            <person name="Eskalen A."/>
            <person name="O'Donnell K."/>
            <person name="Kasson M."/>
        </authorList>
    </citation>
    <scope>NUCLEOTIDE SEQUENCE [LARGE SCALE GENOMIC DNA]</scope>
    <source>
        <strain evidence="5">UCR3666</strain>
    </source>
</reference>
<dbReference type="Pfam" id="PF24883">
    <property type="entry name" value="NPHP3_N"/>
    <property type="match status" value="1"/>
</dbReference>
<evidence type="ECO:0000313" key="6">
    <source>
        <dbReference type="Proteomes" id="UP000277212"/>
    </source>
</evidence>
<keyword evidence="1" id="KW-0677">Repeat</keyword>
<keyword evidence="6" id="KW-1185">Reference proteome</keyword>
<proteinExistence type="predicted"/>
<dbReference type="STRING" id="2010991.A0A3M2SQV1"/>
<dbReference type="Pfam" id="PF25053">
    <property type="entry name" value="DUF7791"/>
    <property type="match status" value="1"/>
</dbReference>
<dbReference type="InterPro" id="IPR027417">
    <property type="entry name" value="P-loop_NTPase"/>
</dbReference>
<protein>
    <submittedName>
        <fullName evidence="5">Uncharacterized protein</fullName>
    </submittedName>
</protein>
<dbReference type="InterPro" id="IPR056884">
    <property type="entry name" value="NPHP3-like_N"/>
</dbReference>
<evidence type="ECO:0000256" key="2">
    <source>
        <dbReference type="SAM" id="MobiDB-lite"/>
    </source>
</evidence>